<sequence>MLCWISETRTLQRNAAFSGVNTTGSAGTVIAGSGNWSRCSVPFPRSITCVAISERLF</sequence>
<comment type="caution">
    <text evidence="1">The sequence shown here is derived from an EMBL/GenBank/DDBJ whole genome shotgun (WGS) entry which is preliminary data.</text>
</comment>
<protein>
    <submittedName>
        <fullName evidence="1">Uncharacterized protein</fullName>
    </submittedName>
</protein>
<evidence type="ECO:0000313" key="2">
    <source>
        <dbReference type="Proteomes" id="UP000012329"/>
    </source>
</evidence>
<gene>
    <name evidence="1" type="ORF">LEP1GSC029_3376</name>
</gene>
<reference evidence="1 2" key="1">
    <citation type="submission" date="2013-02" db="EMBL/GenBank/DDBJ databases">
        <authorList>
            <person name="Harkins D.M."/>
            <person name="Durkin A.S."/>
            <person name="Brinkac L.M."/>
            <person name="Haft D.H."/>
            <person name="Selengut J.D."/>
            <person name="Sanka R."/>
            <person name="DePew J."/>
            <person name="Purushe J."/>
            <person name="Whelen A.C."/>
            <person name="Vinetz J.M."/>
            <person name="Sutton G.G."/>
            <person name="Nierman W.C."/>
            <person name="Fouts D.E."/>
        </authorList>
    </citation>
    <scope>NUCLEOTIDE SEQUENCE [LARGE SCALE GENOMIC DNA]</scope>
    <source>
        <strain evidence="1 2">2002000626</strain>
    </source>
</reference>
<organism evidence="1 2">
    <name type="scientific">Leptospira interrogans str. 2002000626</name>
    <dbReference type="NCBI Taxonomy" id="996803"/>
    <lineage>
        <taxon>Bacteria</taxon>
        <taxon>Pseudomonadati</taxon>
        <taxon>Spirochaetota</taxon>
        <taxon>Spirochaetia</taxon>
        <taxon>Leptospirales</taxon>
        <taxon>Leptospiraceae</taxon>
        <taxon>Leptospira</taxon>
    </lineage>
</organism>
<dbReference type="AlphaFoldDB" id="A0A829DAU2"/>
<dbReference type="EMBL" id="AFJL02000087">
    <property type="protein sequence ID" value="EMY05356.1"/>
    <property type="molecule type" value="Genomic_DNA"/>
</dbReference>
<accession>A0A829DAU2</accession>
<proteinExistence type="predicted"/>
<name>A0A829DAU2_LEPIR</name>
<evidence type="ECO:0000313" key="1">
    <source>
        <dbReference type="EMBL" id="EMY05356.1"/>
    </source>
</evidence>
<dbReference type="Proteomes" id="UP000012329">
    <property type="component" value="Unassembled WGS sequence"/>
</dbReference>